<dbReference type="RefSeq" id="WP_148338759.1">
    <property type="nucleotide sequence ID" value="NZ_LR699119.1"/>
</dbReference>
<accession>A0A5E4PGC4</accession>
<sequence length="137" mass="14804">MKIRHLFGLFLVIQAVSSIAHSAPLFQAGDIEEGKEWSIDAKSGVASYFANGTAGKVEFKCDLRGAAAGEEGVKALLRTGKNFDNEYNLPVTPLNEGMNGPFIWTLTDEKADVGNIKVFYVAGSNATIQCYGKKIQD</sequence>
<evidence type="ECO:0000256" key="1">
    <source>
        <dbReference type="SAM" id="SignalP"/>
    </source>
</evidence>
<feature type="chain" id="PRO_5022813921" evidence="1">
    <location>
        <begin position="23"/>
        <end position="137"/>
    </location>
</feature>
<reference evidence="2 3" key="1">
    <citation type="submission" date="2019-08" db="EMBL/GenBank/DDBJ databases">
        <authorList>
            <person name="Guy L."/>
        </authorList>
    </citation>
    <scope>NUCLEOTIDE SEQUENCE [LARGE SCALE GENOMIC DNA]</scope>
    <source>
        <strain evidence="2 3">SGT-108</strain>
    </source>
</reference>
<evidence type="ECO:0000313" key="2">
    <source>
        <dbReference type="EMBL" id="VVC75453.1"/>
    </source>
</evidence>
<dbReference type="EMBL" id="LR699119">
    <property type="protein sequence ID" value="VVC75453.1"/>
    <property type="molecule type" value="Genomic_DNA"/>
</dbReference>
<keyword evidence="1" id="KW-0732">Signal</keyword>
<organism evidence="2 3">
    <name type="scientific">Aquicella siphonis</name>
    <dbReference type="NCBI Taxonomy" id="254247"/>
    <lineage>
        <taxon>Bacteria</taxon>
        <taxon>Pseudomonadati</taxon>
        <taxon>Pseudomonadota</taxon>
        <taxon>Gammaproteobacteria</taxon>
        <taxon>Legionellales</taxon>
        <taxon>Coxiellaceae</taxon>
        <taxon>Aquicella</taxon>
    </lineage>
</organism>
<dbReference type="KEGG" id="asip:AQUSIP_07430"/>
<feature type="signal peptide" evidence="1">
    <location>
        <begin position="1"/>
        <end position="22"/>
    </location>
</feature>
<gene>
    <name evidence="2" type="ORF">AQUSIP_07430</name>
</gene>
<dbReference type="Proteomes" id="UP000324194">
    <property type="component" value="Chromosome 1"/>
</dbReference>
<dbReference type="AlphaFoldDB" id="A0A5E4PGC4"/>
<proteinExistence type="predicted"/>
<name>A0A5E4PGC4_9COXI</name>
<keyword evidence="3" id="KW-1185">Reference proteome</keyword>
<evidence type="ECO:0000313" key="3">
    <source>
        <dbReference type="Proteomes" id="UP000324194"/>
    </source>
</evidence>
<protein>
    <submittedName>
        <fullName evidence="2">Uncharacterized protein</fullName>
    </submittedName>
</protein>